<gene>
    <name evidence="5" type="ORF">WMO66_05760</name>
</gene>
<dbReference type="Pfam" id="PF02608">
    <property type="entry name" value="Bmp"/>
    <property type="match status" value="1"/>
</dbReference>
<dbReference type="PANTHER" id="PTHR43208">
    <property type="entry name" value="ABC TRANSPORTER SUBSTRATE-BINDING PROTEIN"/>
    <property type="match status" value="1"/>
</dbReference>
<dbReference type="EMBL" id="JBBMFF010000184">
    <property type="protein sequence ID" value="MEQ2510756.1"/>
    <property type="molecule type" value="Genomic_DNA"/>
</dbReference>
<accession>A0ABV1G5S3</accession>
<feature type="chain" id="PRO_5045807061" evidence="3">
    <location>
        <begin position="19"/>
        <end position="392"/>
    </location>
</feature>
<evidence type="ECO:0000313" key="5">
    <source>
        <dbReference type="EMBL" id="MEQ2510756.1"/>
    </source>
</evidence>
<keyword evidence="1 3" id="KW-0732">Signal</keyword>
<dbReference type="Proteomes" id="UP001491552">
    <property type="component" value="Unassembled WGS sequence"/>
</dbReference>
<dbReference type="InterPro" id="IPR003760">
    <property type="entry name" value="PnrA-like"/>
</dbReference>
<dbReference type="PANTHER" id="PTHR43208:SF1">
    <property type="entry name" value="ABC TRANSPORTER SUBSTRATE-BINDING PROTEIN"/>
    <property type="match status" value="1"/>
</dbReference>
<reference evidence="5 6" key="1">
    <citation type="submission" date="2024-03" db="EMBL/GenBank/DDBJ databases">
        <title>Human intestinal bacterial collection.</title>
        <authorList>
            <person name="Pauvert C."/>
            <person name="Hitch T.C.A."/>
            <person name="Clavel T."/>
        </authorList>
    </citation>
    <scope>NUCLEOTIDE SEQUENCE [LARGE SCALE GENOMIC DNA]</scope>
    <source>
        <strain evidence="5 6">CLA-AA-H192</strain>
    </source>
</reference>
<dbReference type="CDD" id="cd19963">
    <property type="entry name" value="PBP1_BMP-like"/>
    <property type="match status" value="1"/>
</dbReference>
<protein>
    <submittedName>
        <fullName evidence="5">BMP family ABC transporter substrate-binding protein</fullName>
    </submittedName>
</protein>
<feature type="signal peptide" evidence="3">
    <location>
        <begin position="1"/>
        <end position="18"/>
    </location>
</feature>
<evidence type="ECO:0000256" key="1">
    <source>
        <dbReference type="ARBA" id="ARBA00022729"/>
    </source>
</evidence>
<name>A0ABV1G5S3_9FIRM</name>
<feature type="compositionally biased region" description="Polar residues" evidence="2">
    <location>
        <begin position="25"/>
        <end position="34"/>
    </location>
</feature>
<feature type="domain" description="ABC transporter substrate-binding protein PnrA-like" evidence="4">
    <location>
        <begin position="61"/>
        <end position="337"/>
    </location>
</feature>
<dbReference type="InterPro" id="IPR052910">
    <property type="entry name" value="ABC-Purine-Binding"/>
</dbReference>
<proteinExistence type="predicted"/>
<comment type="caution">
    <text evidence="5">The sequence shown here is derived from an EMBL/GenBank/DDBJ whole genome shotgun (WGS) entry which is preliminary data.</text>
</comment>
<sequence length="392" mass="42766">MKKLIALLLAVSVLFSLALTGCKSETPNTPNNTASDTPSTPDDTGDNEPAASGKDPDRLIKIGFVFSAIVSTDAWSQTSENARLYLEENCQNVETYKVENIAGGADCERVMREYINDGCEIIVGTSFDYVDYMLSLAEEYPDVTFINGSGYETAKNMSVYIAKLEQGRYMTGLLAGKMTKVNKIGYVSSIPFPDPIKQLNGFAVGVAEANPDAEIVTLWANSFNDPTADAVCANTLIDQGCDLICIDLSSSAVAQVCESRGVMFIGSSVDMREFAPTQQLTSNCWTWGPWMAEQVEAVRNGTFVGKWCELDINDGAISLAEFSDKVPQDVRDLVADAEKRLREGFEVFAGPLYDNTGKLRVAEGEVLSTEDANAMQWFLPNVIDNWADKPTD</sequence>
<dbReference type="PROSITE" id="PS51257">
    <property type="entry name" value="PROKAR_LIPOPROTEIN"/>
    <property type="match status" value="1"/>
</dbReference>
<keyword evidence="6" id="KW-1185">Reference proteome</keyword>
<organism evidence="5 6">
    <name type="scientific">Faecousia intestinalis</name>
    <dbReference type="NCBI Taxonomy" id="3133167"/>
    <lineage>
        <taxon>Bacteria</taxon>
        <taxon>Bacillati</taxon>
        <taxon>Bacillota</taxon>
        <taxon>Clostridia</taxon>
        <taxon>Eubacteriales</taxon>
        <taxon>Oscillospiraceae</taxon>
        <taxon>Faecousia</taxon>
    </lineage>
</organism>
<dbReference type="RefSeq" id="WP_349135438.1">
    <property type="nucleotide sequence ID" value="NZ_JBBMFF010000184.1"/>
</dbReference>
<dbReference type="Gene3D" id="3.40.50.2300">
    <property type="match status" value="2"/>
</dbReference>
<evidence type="ECO:0000256" key="3">
    <source>
        <dbReference type="SAM" id="SignalP"/>
    </source>
</evidence>
<feature type="region of interest" description="Disordered" evidence="2">
    <location>
        <begin position="25"/>
        <end position="56"/>
    </location>
</feature>
<evidence type="ECO:0000313" key="6">
    <source>
        <dbReference type="Proteomes" id="UP001491552"/>
    </source>
</evidence>
<evidence type="ECO:0000259" key="4">
    <source>
        <dbReference type="Pfam" id="PF02608"/>
    </source>
</evidence>
<evidence type="ECO:0000256" key="2">
    <source>
        <dbReference type="SAM" id="MobiDB-lite"/>
    </source>
</evidence>